<name>A0A9P0P753_ACAOB</name>
<accession>A0A9P0P753</accession>
<comment type="caution">
    <text evidence="1">The sequence shown here is derived from an EMBL/GenBank/DDBJ whole genome shotgun (WGS) entry which is preliminary data.</text>
</comment>
<gene>
    <name evidence="1" type="ORF">ACAOBT_LOCUS9461</name>
</gene>
<dbReference type="AlphaFoldDB" id="A0A9P0P753"/>
<dbReference type="OrthoDB" id="6778023at2759"/>
<proteinExistence type="predicted"/>
<evidence type="ECO:0000313" key="1">
    <source>
        <dbReference type="EMBL" id="CAH1971525.1"/>
    </source>
</evidence>
<sequence length="67" mass="7758">YGQLRPISLLPFFSKVLERVDYELLCAYLHSYKIIPSKQSGIREDHNTASALCDLTDNITMTLFFFL</sequence>
<organism evidence="1 2">
    <name type="scientific">Acanthoscelides obtectus</name>
    <name type="common">Bean weevil</name>
    <name type="synonym">Bruchus obtectus</name>
    <dbReference type="NCBI Taxonomy" id="200917"/>
    <lineage>
        <taxon>Eukaryota</taxon>
        <taxon>Metazoa</taxon>
        <taxon>Ecdysozoa</taxon>
        <taxon>Arthropoda</taxon>
        <taxon>Hexapoda</taxon>
        <taxon>Insecta</taxon>
        <taxon>Pterygota</taxon>
        <taxon>Neoptera</taxon>
        <taxon>Endopterygota</taxon>
        <taxon>Coleoptera</taxon>
        <taxon>Polyphaga</taxon>
        <taxon>Cucujiformia</taxon>
        <taxon>Chrysomeloidea</taxon>
        <taxon>Chrysomelidae</taxon>
        <taxon>Bruchinae</taxon>
        <taxon>Bruchini</taxon>
        <taxon>Acanthoscelides</taxon>
    </lineage>
</organism>
<evidence type="ECO:0000313" key="2">
    <source>
        <dbReference type="Proteomes" id="UP001152888"/>
    </source>
</evidence>
<feature type="non-terminal residue" evidence="1">
    <location>
        <position position="1"/>
    </location>
</feature>
<dbReference type="EMBL" id="CAKOFQ010006786">
    <property type="protein sequence ID" value="CAH1971525.1"/>
    <property type="molecule type" value="Genomic_DNA"/>
</dbReference>
<protein>
    <submittedName>
        <fullName evidence="1">Uncharacterized protein</fullName>
    </submittedName>
</protein>
<reference evidence="1" key="1">
    <citation type="submission" date="2022-03" db="EMBL/GenBank/DDBJ databases">
        <authorList>
            <person name="Sayadi A."/>
        </authorList>
    </citation>
    <scope>NUCLEOTIDE SEQUENCE</scope>
</reference>
<dbReference type="Proteomes" id="UP001152888">
    <property type="component" value="Unassembled WGS sequence"/>
</dbReference>
<keyword evidence="2" id="KW-1185">Reference proteome</keyword>